<evidence type="ECO:0000313" key="3">
    <source>
        <dbReference type="Proteomes" id="UP001189429"/>
    </source>
</evidence>
<comment type="caution">
    <text evidence="2">The sequence shown here is derived from an EMBL/GenBank/DDBJ whole genome shotgun (WGS) entry which is preliminary data.</text>
</comment>
<protein>
    <submittedName>
        <fullName evidence="2">Uncharacterized protein</fullName>
    </submittedName>
</protein>
<name>A0ABN9TAV1_9DINO</name>
<evidence type="ECO:0000313" key="2">
    <source>
        <dbReference type="EMBL" id="CAK0842142.1"/>
    </source>
</evidence>
<feature type="region of interest" description="Disordered" evidence="1">
    <location>
        <begin position="1"/>
        <end position="99"/>
    </location>
</feature>
<accession>A0ABN9TAV1</accession>
<evidence type="ECO:0000256" key="1">
    <source>
        <dbReference type="SAM" id="MobiDB-lite"/>
    </source>
</evidence>
<dbReference type="EMBL" id="CAUYUJ010014508">
    <property type="protein sequence ID" value="CAK0842142.1"/>
    <property type="molecule type" value="Genomic_DNA"/>
</dbReference>
<feature type="compositionally biased region" description="Basic residues" evidence="1">
    <location>
        <begin position="51"/>
        <end position="61"/>
    </location>
</feature>
<sequence length="99" mass="10257">MARAKAAAVAPIQERKKDRRRRAAASPGAEARSRRRAVGAAAAARGTARLLRGRRGLRRPSCRPPDLLAALQASSGESSSSGLADEVLSDAPGVSELKG</sequence>
<organism evidence="2 3">
    <name type="scientific">Prorocentrum cordatum</name>
    <dbReference type="NCBI Taxonomy" id="2364126"/>
    <lineage>
        <taxon>Eukaryota</taxon>
        <taxon>Sar</taxon>
        <taxon>Alveolata</taxon>
        <taxon>Dinophyceae</taxon>
        <taxon>Prorocentrales</taxon>
        <taxon>Prorocentraceae</taxon>
        <taxon>Prorocentrum</taxon>
    </lineage>
</organism>
<gene>
    <name evidence="2" type="ORF">PCOR1329_LOCUS37154</name>
</gene>
<keyword evidence="3" id="KW-1185">Reference proteome</keyword>
<reference evidence="2" key="1">
    <citation type="submission" date="2023-10" db="EMBL/GenBank/DDBJ databases">
        <authorList>
            <person name="Chen Y."/>
            <person name="Shah S."/>
            <person name="Dougan E. K."/>
            <person name="Thang M."/>
            <person name="Chan C."/>
        </authorList>
    </citation>
    <scope>NUCLEOTIDE SEQUENCE [LARGE SCALE GENOMIC DNA]</scope>
</reference>
<dbReference type="Proteomes" id="UP001189429">
    <property type="component" value="Unassembled WGS sequence"/>
</dbReference>
<feature type="compositionally biased region" description="Low complexity" evidence="1">
    <location>
        <begin position="38"/>
        <end position="50"/>
    </location>
</feature>
<feature type="compositionally biased region" description="Low complexity" evidence="1">
    <location>
        <begin position="67"/>
        <end position="84"/>
    </location>
</feature>
<proteinExistence type="predicted"/>